<name>R7G8H0_9FIRM</name>
<reference evidence="2" key="1">
    <citation type="submission" date="2012-11" db="EMBL/GenBank/DDBJ databases">
        <title>Dependencies among metagenomic species, viruses, plasmids and units of genetic variation.</title>
        <authorList>
            <person name="Nielsen H.B."/>
            <person name="Almeida M."/>
            <person name="Juncker A.S."/>
            <person name="Rasmussen S."/>
            <person name="Li J."/>
            <person name="Sunagawa S."/>
            <person name="Plichta D."/>
            <person name="Gautier L."/>
            <person name="Le Chatelier E."/>
            <person name="Peletier E."/>
            <person name="Bonde I."/>
            <person name="Nielsen T."/>
            <person name="Manichanh C."/>
            <person name="Arumugam M."/>
            <person name="Batto J."/>
            <person name="Santos M.B.Q.D."/>
            <person name="Blom N."/>
            <person name="Borruel N."/>
            <person name="Burgdorf K.S."/>
            <person name="Boumezbeur F."/>
            <person name="Casellas F."/>
            <person name="Dore J."/>
            <person name="Guarner F."/>
            <person name="Hansen T."/>
            <person name="Hildebrand F."/>
            <person name="Kaas R.S."/>
            <person name="Kennedy S."/>
            <person name="Kristiansen K."/>
            <person name="Kultima J.R."/>
            <person name="Leonard P."/>
            <person name="Levenez F."/>
            <person name="Lund O."/>
            <person name="Moumen B."/>
            <person name="Le Paslier D."/>
            <person name="Pons N."/>
            <person name="Pedersen O."/>
            <person name="Prifti E."/>
            <person name="Qin J."/>
            <person name="Raes J."/>
            <person name="Tap J."/>
            <person name="Tims S."/>
            <person name="Ussery D.W."/>
            <person name="Yamada T."/>
            <person name="MetaHit consortium"/>
            <person name="Renault P."/>
            <person name="Sicheritz-Ponten T."/>
            <person name="Bork P."/>
            <person name="Wang J."/>
            <person name="Brunak S."/>
            <person name="Ehrlich S.D."/>
        </authorList>
    </citation>
    <scope>NUCLEOTIDE SEQUENCE [LARGE SCALE GENOMIC DNA]</scope>
</reference>
<proteinExistence type="predicted"/>
<evidence type="ECO:0000259" key="1">
    <source>
        <dbReference type="Pfam" id="PF01551"/>
    </source>
</evidence>
<dbReference type="CDD" id="cd12797">
    <property type="entry name" value="M23_peptidase"/>
    <property type="match status" value="1"/>
</dbReference>
<dbReference type="InterPro" id="IPR016047">
    <property type="entry name" value="M23ase_b-sheet_dom"/>
</dbReference>
<evidence type="ECO:0000313" key="2">
    <source>
        <dbReference type="EMBL" id="CDE22282.1"/>
    </source>
</evidence>
<dbReference type="EMBL" id="CBIN010000067">
    <property type="protein sequence ID" value="CDE22282.1"/>
    <property type="molecule type" value="Genomic_DNA"/>
</dbReference>
<dbReference type="RefSeq" id="WP_022420304.1">
    <property type="nucleotide sequence ID" value="NZ_FR898571.1"/>
</dbReference>
<dbReference type="SUPFAM" id="SSF51261">
    <property type="entry name" value="Duplicated hybrid motif"/>
    <property type="match status" value="1"/>
</dbReference>
<dbReference type="Proteomes" id="UP000018093">
    <property type="component" value="Unassembled WGS sequence"/>
</dbReference>
<dbReference type="InterPro" id="IPR011055">
    <property type="entry name" value="Dup_hybrid_motif"/>
</dbReference>
<dbReference type="Pfam" id="PF01551">
    <property type="entry name" value="Peptidase_M23"/>
    <property type="match status" value="1"/>
</dbReference>
<dbReference type="InterPro" id="IPR050570">
    <property type="entry name" value="Cell_wall_metabolism_enzyme"/>
</dbReference>
<gene>
    <name evidence="2" type="ORF">BN631_00920</name>
</gene>
<dbReference type="GO" id="GO:0004222">
    <property type="term" value="F:metalloendopeptidase activity"/>
    <property type="evidence" value="ECO:0007669"/>
    <property type="project" value="TreeGrafter"/>
</dbReference>
<evidence type="ECO:0000313" key="3">
    <source>
        <dbReference type="Proteomes" id="UP000018093"/>
    </source>
</evidence>
<dbReference type="PANTHER" id="PTHR21666">
    <property type="entry name" value="PEPTIDASE-RELATED"/>
    <property type="match status" value="1"/>
</dbReference>
<organism evidence="2 3">
    <name type="scientific">Amedibacillus dolichus CAG:375</name>
    <dbReference type="NCBI Taxonomy" id="1263076"/>
    <lineage>
        <taxon>Bacteria</taxon>
        <taxon>Bacillati</taxon>
        <taxon>Bacillota</taxon>
        <taxon>Erysipelotrichia</taxon>
        <taxon>Erysipelotrichales</taxon>
        <taxon>Erysipelotrichaceae</taxon>
        <taxon>Amedibacillus</taxon>
    </lineage>
</organism>
<accession>R7G8H0</accession>
<dbReference type="PANTHER" id="PTHR21666:SF270">
    <property type="entry name" value="MUREIN HYDROLASE ACTIVATOR ENVC"/>
    <property type="match status" value="1"/>
</dbReference>
<dbReference type="AlphaFoldDB" id="R7G8H0"/>
<protein>
    <submittedName>
        <fullName evidence="2">Peptidase M23</fullName>
    </submittedName>
</protein>
<feature type="domain" description="M23ase beta-sheet core" evidence="1">
    <location>
        <begin position="206"/>
        <end position="308"/>
    </location>
</feature>
<comment type="caution">
    <text evidence="2">The sequence shown here is derived from an EMBL/GenBank/DDBJ whole genome shotgun (WGS) entry which is preliminary data.</text>
</comment>
<sequence>MQRAKLFTTIIVSGCLFICMLITPLLVAAGTVAVPVVAIHELFSFIGNIGSNEDDNDVTDLIESYLKTDDAKKLIQEVYKPLIKGKDIPLHHLVIPNLLAGIEDVGSELVKQQISIIEATESLEEYIDKLREKEPWKSAWEEVSTTTIVIYIESFQAYLGEEESLDPGDIPMEKFLYPLKQRAIVTSEFGSRSPITLPNGEVTSTAHTGIDLAYPGGEAATCGVPIYAAMPGEVVANERTMSQAGANWGAIRYKNLEVWYLHMRDPFPYDVGTQIKKGQFVGYIGSSGLSTACHLHFETHVNDKAVNPRNFLDF</sequence>
<dbReference type="Gene3D" id="2.70.70.10">
    <property type="entry name" value="Glucose Permease (Domain IIA)"/>
    <property type="match status" value="1"/>
</dbReference>